<sequence>MDVAMLEDFGQRVDLTKRIREVLVNYPEGTTALKELIQNADDAGATNVCLCLDRRKHGTDSLLSNKLSQWQGPALLAYNNAVFSEEDFASISRIGDSKKHSQAWKTGRFGVGFNSVYHLTDLPSFVSNKYAVLFDPQGAYLPNISASNPGKRLEFVSSLALKHYQDQFLPYCAFGCDMKIPFNGTLFRLPLRNANQAAVSKLSRQSYVEDDIYSLFSQLYNEASLIMLFLKSIIKIEMYIWDADMDIPQKIYSCSLNSFDEKTIWHRQALLRLSNFTESMNREMDSYQLELLCEKFNGMHSEKKISTFFIVQSMASSLSEIGRFASSASNEHDLHLLPWASVAACISDELPEDNIPKQGRAFCFLPLPIRTGLAVHVNGYFEISSNRRSIWFGDDMDRGGKFRSDWNSLLLKDVVAPTFNELLLCLSKLLGSIESYYSFWPTGSFEDPWNILVDHIYRGICQQPVTYSNLDGGIWVSPIEAFIHDKESSEGVDICTVLLILQMPVVQLPNSIIGMLSRYLPHFGQREINHATVRNFLKSCKAVVEKLSRHRKLMLLEYCLSDLVDADVSKYASGLPLLPLANGEFGTIMGSSETLVFFICNELEYQLLERVSDKVVDQNIPHYLFSKLSSIARFSHSNLALFDISYFVQLLPIFFPSEWKYKSMVTWTGDTRDRNLSPSWFLLFWQYIQDQCLDLSLFDDWPIFPSVSGHLYRASKISKLINVEKLPDSLKNLLQKINCKILDSNYKVNHQELSQFIYDADAGGVVNAIFEVVSSNNDIPILFQDVTVEEKNVLCQFLLDPKWYYGGSIFEFHMNKCKKLPIYRTYGGGLSHSFHFSDLLNPPKFLPPSNIPEYFFSDELIYSSSYSEEEILQRYYGIDRMRKTTFYKKSVLNRVSDLAPEVRDSVMLNILHDLPQLSLDDVSFKEQLKILEFVPTISGSLKCPQSLYDPHVEELYALLEDSDCFPCGLFLETSAIDMLHGLGLKTSVSHDTIIESARQIEGLSRKDQSKAHSRGKILLSYLEVNASRWLCNPSNERKPKVNKIFNRVATAFRPRGSLMESEIEIFWNNLRLISWCPIMVASPYEALPWPSVSSLVAPPKLVRLQEDLWLVSASMHILDGNCSSSALAFSLGWSSPPTGSAIAAQLLELGKNNEIVSDQVFRQELTVAMPKIYSLLASMITSDEMDLVKAVLEGCRWIWVGDGFATVEEVVLDGHLQLSPYIRVIPIDLAVFKELFLELGIREHLKPLDYANILYRMANKKRHLLLNAQELRTAVLVLQYLAELQSQNLDTQIYLPDTSCRLVPAKDLIYNDAPWLLDNEEDTHAIPLKSGLNEKQGVHKYVHGNISNDVAERLGVCSLRRLLLAQSSDSMNLGLSGVAEAFGQHEALTTRLKHIVEMYADGPGILSELVQNAEDAGASEVVFLLDKSQYGTSSTLSPQMAEWQGPALYCFNNSIFSARDLYAISRIGQDSKLEKPFSIGRFGLGFNCVYHFTDVPGFVSGENIVIFDPHACNLPGISPSHPGLRIRFVGRRVLDQFPDQFTPFLQFGCDLQHPFPGTLFRFPLRGEVAASRSEIKKEKYTPEDVQSLFSLFSEIMPETLLFLRKINKISIYVKDGFDHEMQLIHSVSRHVIDQPEKKPHPLNTMLNFHGNLKIGISKEEFFSKLQKTDDKDLPWNCTKVVVVERNRFSKRSHVWMISEVVGGGNAKKKSLSSRERSHNFIPWASVAAHLQSTNIIDANEPIGALNSDHFTESRSLQVPINLEEDRKEFTGRAFCFLPLPINTGLPTHVNAYFELSSNRRDIWFGNDMAGGGKIRSDWNKFLLEDAVAPAYGHLLEVLASYFGPCDLFFSFWPTFVGLEPWATMVWKLYACISELDLCVLYTKARGGQWITAKQAIFPDLVFSKACELSQSLSEAGLPLIILPKPIVERFMDFCPHFHYLSPRFLRSLLIRRKRGFQNKDATILVLEYCLSDMKGPSFSDNLLGLPLIPLANGSFTTFSQRQEGEKVFMTCQDEYGLLSDSFSHLIIDQTISETVHKQLQDVASFGNTNLSILTCNSLLELFPSFFPAEWFNAKQVYWVPNEPGQPSMDWMKLFWRFLKSSCTDLSIFMKWPILPVGNDRLMRLTRNSNVIKDDGWSENMSSLLQKVGCFLLTPNIHVDHPQLNDFVQDASASGILNALRSVSSSYNDLSHLFTNVSEEERHELRSFLFQSKWFPGLDSHHIAMIKLLPIFESYRSRKIISLTNPTKWLKPECIPVDLLDDKFVRTESEREKNVLRVHIDIKEPTKSEFYKNHVLNNMSDFLFLQPTMLSTILLDVKTLSEDTSMKALLSEIPFVLAANGVWQSPSRLYDPRVSGLQELLHKDAFFPCDKFLNTETLEILVNLGLRRSLGFTGLLDSARSVSMLHDSGDVAAVQYGRRLLSYLNDLESKKSHHVVEKNQKEIFDYTVAQRESDLHEEEDLKSGSNFEFHLGELSYFGNVTNNNIEEGFWEEMRTIAWCPVYIDPPVQGLPWYKSEDRLAPPTVTRPKFQMWMVSSNMRVLDGDCHSTYVQNKLGWLDPTNIHILSCQLVGLSKTFFELKLHTDQNLPTSELQREMPNLYSKLQEFVGTDFFCILKKAVNDVSWIWVGDTFVSHKAIAFDSPVKYPPYLYVVSTELSDFRELLQELGVKVTFGVTDYLHVLQNLQHDLDGKLPSTEQLSFVNCVLEAITECCEESPLSHDSRSSLLIPDSFGNLLHPTDLVYNDAPWMDRNNPSSKKFVHASITEDMAKKLGIQSLRSLSFVDEKMMMDLPCMDCAQLYDLLTLYGDSHFLFFDLLELADCCKAKKLYLIYDQREHSQQSLLQHNLGEFQGPSVLAIMEGASLSREEICNLLLPPPWNLKGTSLNYGLGLLSCYHVCDLLSVVSSGSLYMSDPLGLVLGSSSNNNPSTKMFSLIGTNLTKRFGDQFSPMLVNKDTSSLLSTDSTIIRMPLSSKYLNECESGCKRVKQIFDHFIAHASSSLLFLKSIQEVSISTWEKESPSCHLDFSVSITPSSAAMRNPFSGKKWRKFHISRLFSSSHAVTKLNVLDLNVYQGGVHVSDKWLTSLSLGSGQTRNMALDRQYLSYNLTPLSGVAVHLSRDGKPIFENPTSCILCPLPLSGELSMPVIALGCFLVCHNGGRYLFNRHDGMVDSHTQFATKCQLINAWNKELMSCIRDSYVGLVLEFQKLRNNPSTSSIESEPAHALSLILQAYGDRIYSFWPRSKLRSSDQSKNDNTTSLANKDDDWLCLVEQVIRPFYLHLVDLPVWQLYNGNLVKANEGMFLSQSGSEASSNLPPTRVCNFIRDHYPVFSVPTELVSEIQSVGVNVRQIKAKMMRDLLKSSTSSLLLHSMETYIDVLDYSISDISFQQLSNQCKDDNAGNIKNSDQIKDIHTQNSNIFWNNGPSSSNSNNEESYRSSAFNTDPRNDTLEIVSSLGKALYDFGRGVVEDIGKAGVPLVQQRATRENISGLDWVASIVLDLKGIPFPTANMKMVKLAINELWIGSKEQQLLMQRLVDRFIDPRCLERAKLSEFLSNQSLHSVLNLKLFDSHLLSSNLKFLFSPMWINNVMDSKKTPWFNWESKMASLSEGPSVEWIQLFWKIFKDLDGDVSLVYNWPLIPAFLGGPVLCRARYHDIVFIPPICKLRNREEDMDSEGNRPLDPFSGNISETELMKFYHSSFDMVKLEYPWLFTFLNQCNIPVYDISFLHYGAPRDCFPLPGQTLGQVMTEKLVAAKCTGLFSKPESFPNEDRHRLFTLFTSEFNSSNGSIYSKEALDLLREFPIYKTTLGGYTELHGSNHCLVASSGFFHPVSELCLSRSEEAVPFLHALGVHELQDQEVLVRFALPGFDGKSLTEKEDVLIFLYMNWEELQSNPMIIDILKETKFVRSAVEHCEQLFKPCDLLDPSDSLLSSVFSGESIRFPGERFTADVWLKILRKIGLRTSLEADVIVECARRVELLGKKTSKYPEISDDIELQILNTSNELTSDLRTLAESVVVKIFANFSVLFEKKFCDLLSRIAFIPAEKGFPNISGKKGGKLVFCSYSEAILLKDWPLAWSCAPILVKSNIIPPEFSWGAFHLRSPPLFSTVLKHLQVVGRNNGEDTLAHWPTLPGMLSVEDTVCEILKYLVGIWGSLSSSDISELQKVQFVSVANGTRLVTATSLFVRLTVNLSPFVFELPACYLQYVKILKDVGTRDILTVPFARELLLNIQKSCGYQRLNPNELRAVMEILQFICDGTDQDRLSWLSDAIVPDDGCRLVLAISCVYIDSYGSKILRNIDSSRLRFVHPELPLKICIALNVKKLSDSIVEEVDADLQIISDIRSVTVKSLADKLLSRSFQDALWVTVNSLTNQMPSLERLTMEHMQSSLEIVSSNMQFVHHLYTRFLLLPKFLDVTRVTKNSVIPEWDDSTRHRALYFVDLSRNRILIANTPSYMSIYDVVAIVVSQILGISVILPISSILSSPDNSDMAITNVLRLGTETAISGCNAKSNILVGNELLPQDAPQVQFHPLRPFYTGEIVAWRMGIDGEKLKYGRVPQDVRSSAGQTLYRFLVETAPGETQPLLSSQVLSFRSVSMDDRSSSSLIQNNENTEENMIKEQAKKSIAGGLKSSRQRDDAKEGQFGRVSASELVQAVQDMLSAAGISMDTEKKALLESTLSLQERIEATQVALLVEQEKADMATKEAESAKAAWSCRICLTTEVSVTLIPCGHVLCLRCSSAVSRCPFCRRNVSNTVKIYRP</sequence>
<accession>A0A0K9P1Q9</accession>
<evidence type="ECO:0000313" key="4">
    <source>
        <dbReference type="EMBL" id="KMZ62125.1"/>
    </source>
</evidence>
<evidence type="ECO:0000256" key="2">
    <source>
        <dbReference type="SAM" id="MobiDB-lite"/>
    </source>
</evidence>
<evidence type="ECO:0000313" key="5">
    <source>
        <dbReference type="Proteomes" id="UP000036987"/>
    </source>
</evidence>
<dbReference type="EMBL" id="LFYR01001410">
    <property type="protein sequence ID" value="KMZ62125.1"/>
    <property type="molecule type" value="Genomic_DNA"/>
</dbReference>
<dbReference type="SUPFAM" id="SSF57850">
    <property type="entry name" value="RING/U-box"/>
    <property type="match status" value="1"/>
</dbReference>
<evidence type="ECO:0000259" key="3">
    <source>
        <dbReference type="PROSITE" id="PS50089"/>
    </source>
</evidence>
<feature type="region of interest" description="Disordered" evidence="2">
    <location>
        <begin position="3417"/>
        <end position="3439"/>
    </location>
</feature>
<dbReference type="Proteomes" id="UP000036987">
    <property type="component" value="Unassembled WGS sequence"/>
</dbReference>
<keyword evidence="1" id="KW-0862">Zinc</keyword>
<dbReference type="GO" id="GO:0030544">
    <property type="term" value="F:Hsp70 protein binding"/>
    <property type="evidence" value="ECO:0000318"/>
    <property type="project" value="GO_Central"/>
</dbReference>
<dbReference type="InterPro" id="IPR052972">
    <property type="entry name" value="Sacsin_chaperone_reg"/>
</dbReference>
<dbReference type="Pfam" id="PF25794">
    <property type="entry name" value="SACS"/>
    <property type="match status" value="3"/>
</dbReference>
<reference evidence="5" key="1">
    <citation type="journal article" date="2016" name="Nature">
        <title>The genome of the seagrass Zostera marina reveals angiosperm adaptation to the sea.</title>
        <authorList>
            <person name="Olsen J.L."/>
            <person name="Rouze P."/>
            <person name="Verhelst B."/>
            <person name="Lin Y.-C."/>
            <person name="Bayer T."/>
            <person name="Collen J."/>
            <person name="Dattolo E."/>
            <person name="De Paoli E."/>
            <person name="Dittami S."/>
            <person name="Maumus F."/>
            <person name="Michel G."/>
            <person name="Kersting A."/>
            <person name="Lauritano C."/>
            <person name="Lohaus R."/>
            <person name="Toepel M."/>
            <person name="Tonon T."/>
            <person name="Vanneste K."/>
            <person name="Amirebrahimi M."/>
            <person name="Brakel J."/>
            <person name="Bostroem C."/>
            <person name="Chovatia M."/>
            <person name="Grimwood J."/>
            <person name="Jenkins J.W."/>
            <person name="Jueterbock A."/>
            <person name="Mraz A."/>
            <person name="Stam W.T."/>
            <person name="Tice H."/>
            <person name="Bornberg-Bauer E."/>
            <person name="Green P.J."/>
            <person name="Pearson G.A."/>
            <person name="Procaccini G."/>
            <person name="Duarte C.M."/>
            <person name="Schmutz J."/>
            <person name="Reusch T.B.H."/>
            <person name="Van de Peer Y."/>
        </authorList>
    </citation>
    <scope>NUCLEOTIDE SEQUENCE [LARGE SCALE GENOMIC DNA]</scope>
    <source>
        <strain evidence="5">cv. Finnish</strain>
    </source>
</reference>
<organism evidence="4 5">
    <name type="scientific">Zostera marina</name>
    <name type="common">Eelgrass</name>
    <dbReference type="NCBI Taxonomy" id="29655"/>
    <lineage>
        <taxon>Eukaryota</taxon>
        <taxon>Viridiplantae</taxon>
        <taxon>Streptophyta</taxon>
        <taxon>Embryophyta</taxon>
        <taxon>Tracheophyta</taxon>
        <taxon>Spermatophyta</taxon>
        <taxon>Magnoliopsida</taxon>
        <taxon>Liliopsida</taxon>
        <taxon>Zosteraceae</taxon>
        <taxon>Zostera</taxon>
    </lineage>
</organism>
<dbReference type="SUPFAM" id="SSF55874">
    <property type="entry name" value="ATPase domain of HSP90 chaperone/DNA topoisomerase II/histidine kinase"/>
    <property type="match status" value="2"/>
</dbReference>
<dbReference type="NCBIfam" id="NF047352">
    <property type="entry name" value="P_loop_sacsin"/>
    <property type="match status" value="2"/>
</dbReference>
<dbReference type="OMA" id="APWMNAD"/>
<dbReference type="InterPro" id="IPR058210">
    <property type="entry name" value="SACS/Nov_dom"/>
</dbReference>
<dbReference type="PANTHER" id="PTHR15600">
    <property type="entry name" value="SACSIN"/>
    <property type="match status" value="1"/>
</dbReference>
<dbReference type="Pfam" id="PF13920">
    <property type="entry name" value="zf-C3HC4_3"/>
    <property type="match status" value="1"/>
</dbReference>
<dbReference type="Gene3D" id="3.30.40.10">
    <property type="entry name" value="Zinc/RING finger domain, C3HC4 (zinc finger)"/>
    <property type="match status" value="1"/>
</dbReference>
<proteinExistence type="predicted"/>
<dbReference type="InterPro" id="IPR036890">
    <property type="entry name" value="HATPase_C_sf"/>
</dbReference>
<dbReference type="InterPro" id="IPR001841">
    <property type="entry name" value="Znf_RING"/>
</dbReference>
<dbReference type="InterPro" id="IPR013083">
    <property type="entry name" value="Znf_RING/FYVE/PHD"/>
</dbReference>
<dbReference type="Gene3D" id="3.30.565.10">
    <property type="entry name" value="Histidine kinase-like ATPase, C-terminal domain"/>
    <property type="match status" value="1"/>
</dbReference>
<keyword evidence="5" id="KW-1185">Reference proteome</keyword>
<dbReference type="OrthoDB" id="1262810at2759"/>
<dbReference type="GO" id="GO:0008270">
    <property type="term" value="F:zinc ion binding"/>
    <property type="evidence" value="ECO:0007669"/>
    <property type="project" value="UniProtKB-KW"/>
</dbReference>
<dbReference type="PANTHER" id="PTHR15600:SF42">
    <property type="entry name" value="SACSIN"/>
    <property type="match status" value="1"/>
</dbReference>
<protein>
    <recommendedName>
        <fullName evidence="3">RING-type domain-containing protein</fullName>
    </recommendedName>
</protein>
<feature type="domain" description="RING-type" evidence="3">
    <location>
        <begin position="4708"/>
        <end position="4742"/>
    </location>
</feature>
<keyword evidence="1" id="KW-0479">Metal-binding</keyword>
<feature type="compositionally biased region" description="Low complexity" evidence="2">
    <location>
        <begin position="3419"/>
        <end position="3436"/>
    </location>
</feature>
<dbReference type="STRING" id="29655.A0A0K9P1Q9"/>
<keyword evidence="1" id="KW-0863">Zinc-finger</keyword>
<evidence type="ECO:0000256" key="1">
    <source>
        <dbReference type="PROSITE-ProRule" id="PRU00175"/>
    </source>
</evidence>
<dbReference type="PROSITE" id="PS50089">
    <property type="entry name" value="ZF_RING_2"/>
    <property type="match status" value="1"/>
</dbReference>
<comment type="caution">
    <text evidence="4">The sequence shown here is derived from an EMBL/GenBank/DDBJ whole genome shotgun (WGS) entry which is preliminary data.</text>
</comment>
<dbReference type="SMART" id="SM00184">
    <property type="entry name" value="RING"/>
    <property type="match status" value="1"/>
</dbReference>
<name>A0A0K9P1Q9_ZOSMR</name>
<gene>
    <name evidence="4" type="ORF">ZOSMA_48G00450</name>
</gene>